<dbReference type="SUPFAM" id="SSF53041">
    <property type="entry name" value="Resolvase-like"/>
    <property type="match status" value="1"/>
</dbReference>
<sequence>MEKIGYVYSSLDEMYIKEQIEAIKNFGVKKMILDEEEFKELRKGDELIVYELKSLGKSITQLASFFTYLDKKGVKMTVISKCKDYPDVTDKQFIDLVVELADLESFIISERTTKGIQIARRSGRVGGRPKISKEKVEEIRYLYHNQSYTLRKIAETCDVSLGTAYKYIHEQD</sequence>
<dbReference type="SMART" id="SM00857">
    <property type="entry name" value="Resolvase"/>
    <property type="match status" value="1"/>
</dbReference>
<comment type="caution">
    <text evidence="2">The sequence shown here is derived from an EMBL/GenBank/DDBJ whole genome shotgun (WGS) entry which is preliminary data.</text>
</comment>
<gene>
    <name evidence="2" type="ORF">DOK76_01205</name>
</gene>
<dbReference type="RefSeq" id="WP_206964372.1">
    <property type="nucleotide sequence ID" value="NZ_JAFLVX010000004.1"/>
</dbReference>
<dbReference type="Gene3D" id="3.40.50.1390">
    <property type="entry name" value="Resolvase, N-terminal catalytic domain"/>
    <property type="match status" value="1"/>
</dbReference>
<name>A0ABS3HPJ9_9ENTE</name>
<dbReference type="Pfam" id="PF00239">
    <property type="entry name" value="Resolvase"/>
    <property type="match status" value="1"/>
</dbReference>
<dbReference type="Gene3D" id="1.10.10.60">
    <property type="entry name" value="Homeodomain-like"/>
    <property type="match status" value="1"/>
</dbReference>
<evidence type="ECO:0000259" key="1">
    <source>
        <dbReference type="SMART" id="SM00857"/>
    </source>
</evidence>
<dbReference type="InterPro" id="IPR036162">
    <property type="entry name" value="Resolvase-like_N_sf"/>
</dbReference>
<proteinExistence type="predicted"/>
<dbReference type="EMBL" id="JAFLVX010000004">
    <property type="protein sequence ID" value="MBO0475666.1"/>
    <property type="molecule type" value="Genomic_DNA"/>
</dbReference>
<evidence type="ECO:0000313" key="3">
    <source>
        <dbReference type="Proteomes" id="UP000664857"/>
    </source>
</evidence>
<feature type="domain" description="Resolvase/invertase-type recombinase catalytic" evidence="1">
    <location>
        <begin position="3"/>
        <end position="125"/>
    </location>
</feature>
<dbReference type="InterPro" id="IPR006119">
    <property type="entry name" value="Resolv_N"/>
</dbReference>
<protein>
    <submittedName>
        <fullName evidence="2">Recombinase family protein</fullName>
    </submittedName>
</protein>
<organism evidence="2 3">
    <name type="scientific">Candidatus Vagococcus giribetii</name>
    <dbReference type="NCBI Taxonomy" id="2230876"/>
    <lineage>
        <taxon>Bacteria</taxon>
        <taxon>Bacillati</taxon>
        <taxon>Bacillota</taxon>
        <taxon>Bacilli</taxon>
        <taxon>Lactobacillales</taxon>
        <taxon>Enterococcaceae</taxon>
        <taxon>Vagococcus</taxon>
    </lineage>
</organism>
<dbReference type="Proteomes" id="UP000664857">
    <property type="component" value="Unassembled WGS sequence"/>
</dbReference>
<accession>A0ABS3HPJ9</accession>
<keyword evidence="3" id="KW-1185">Reference proteome</keyword>
<reference evidence="2 3" key="1">
    <citation type="submission" date="2021-03" db="EMBL/GenBank/DDBJ databases">
        <title>Enterococcal diversity collection.</title>
        <authorList>
            <person name="Gilmore M.S."/>
            <person name="Schwartzman J."/>
            <person name="Van Tyne D."/>
            <person name="Martin M."/>
            <person name="Earl A.M."/>
            <person name="Manson A.L."/>
            <person name="Straub T."/>
            <person name="Salamzade R."/>
            <person name="Saavedra J."/>
            <person name="Lebreton F."/>
            <person name="Prichula J."/>
            <person name="Schaufler K."/>
            <person name="Gaca A."/>
            <person name="Sgardioli B."/>
            <person name="Wagenaar J."/>
            <person name="Strong T."/>
        </authorList>
    </citation>
    <scope>NUCLEOTIDE SEQUENCE [LARGE SCALE GENOMIC DNA]</scope>
    <source>
        <strain evidence="2 3">DIV0080</strain>
    </source>
</reference>
<evidence type="ECO:0000313" key="2">
    <source>
        <dbReference type="EMBL" id="MBO0475666.1"/>
    </source>
</evidence>